<evidence type="ECO:0000259" key="3">
    <source>
        <dbReference type="PROSITE" id="PS51176"/>
    </source>
</evidence>
<dbReference type="GO" id="GO:0004665">
    <property type="term" value="F:prephenate dehydrogenase (NADP+) activity"/>
    <property type="evidence" value="ECO:0007669"/>
    <property type="project" value="InterPro"/>
</dbReference>
<comment type="caution">
    <text evidence="4">The sequence shown here is derived from an EMBL/GenBank/DDBJ whole genome shotgun (WGS) entry which is preliminary data.</text>
</comment>
<dbReference type="GO" id="GO:0070403">
    <property type="term" value="F:NAD+ binding"/>
    <property type="evidence" value="ECO:0007669"/>
    <property type="project" value="InterPro"/>
</dbReference>
<dbReference type="InterPro" id="IPR046825">
    <property type="entry name" value="PDH_C"/>
</dbReference>
<dbReference type="InterPro" id="IPR046826">
    <property type="entry name" value="PDH_N"/>
</dbReference>
<dbReference type="PANTHER" id="PTHR21363">
    <property type="entry name" value="PREPHENATE DEHYDROGENASE"/>
    <property type="match status" value="1"/>
</dbReference>
<sequence length="355" mass="35935">MGLRSVLIVGTGLIGTSIALALRERGLEVLLADRDPAVARLAAERGAGRAVEPSGAERADLAVLAVPPGAVPAALRDVQKLGAARYCTDAASVKAAPIAEAAALGCDMTAFVGGHPLGGRERSGPLAARPGLFAGRRWVLCPTPESAPAAVEAAEALALACGAVPVVMSGHEHDRAVALTSHTPHLVASALAARFAEAPEPVMALAGQGARDVTRIAAGAPELWSSIVWSNAGPIAEALDQVAGDLRRTARALRGTGPGEPVHDLLVRGVEGYARIPGGERTGRRGSVPVLVPDRPGELALLLHAVCVTGIGVEAVAFAPGRPVGMVELTVEQGSAGHLAGELRARGWAVPVGEA</sequence>
<dbReference type="OrthoDB" id="9802008at2"/>
<organism evidence="4 5">
    <name type="scientific">Actinomadura macrotermitis</name>
    <dbReference type="NCBI Taxonomy" id="2585200"/>
    <lineage>
        <taxon>Bacteria</taxon>
        <taxon>Bacillati</taxon>
        <taxon>Actinomycetota</taxon>
        <taxon>Actinomycetes</taxon>
        <taxon>Streptosporangiales</taxon>
        <taxon>Thermomonosporaceae</taxon>
        <taxon>Actinomadura</taxon>
    </lineage>
</organism>
<reference evidence="4 5" key="1">
    <citation type="submission" date="2019-10" db="EMBL/GenBank/DDBJ databases">
        <title>Actinomadura rubteroloni sp. nov. and Actinomadura macrotermitis sp. nov., isolated from the gut of fungus growing-termite Macrotermes natalensis.</title>
        <authorList>
            <person name="Benndorf R."/>
            <person name="Martin K."/>
            <person name="Kuefner M."/>
            <person name="De Beer W."/>
            <person name="Kaster A.-K."/>
            <person name="Vollmers J."/>
            <person name="Poulsen M."/>
            <person name="Beemelmanns C."/>
        </authorList>
    </citation>
    <scope>NUCLEOTIDE SEQUENCE [LARGE SCALE GENOMIC DNA]</scope>
    <source>
        <strain evidence="4 5">RB68</strain>
    </source>
</reference>
<dbReference type="GO" id="GO:0006571">
    <property type="term" value="P:tyrosine biosynthetic process"/>
    <property type="evidence" value="ECO:0007669"/>
    <property type="project" value="InterPro"/>
</dbReference>
<dbReference type="SUPFAM" id="SSF51735">
    <property type="entry name" value="NAD(P)-binding Rossmann-fold domains"/>
    <property type="match status" value="1"/>
</dbReference>
<dbReference type="NCBIfam" id="NF005112">
    <property type="entry name" value="PRK06545.2-4"/>
    <property type="match status" value="1"/>
</dbReference>
<dbReference type="PANTHER" id="PTHR21363:SF0">
    <property type="entry name" value="PREPHENATE DEHYDROGENASE [NADP(+)]"/>
    <property type="match status" value="1"/>
</dbReference>
<dbReference type="InterPro" id="IPR050812">
    <property type="entry name" value="Preph/Arog_dehydrog"/>
</dbReference>
<dbReference type="SUPFAM" id="SSF48179">
    <property type="entry name" value="6-phosphogluconate dehydrogenase C-terminal domain-like"/>
    <property type="match status" value="1"/>
</dbReference>
<dbReference type="AlphaFoldDB" id="A0A7K0BQ58"/>
<dbReference type="Pfam" id="PF20463">
    <property type="entry name" value="PDH_C"/>
    <property type="match status" value="1"/>
</dbReference>
<evidence type="ECO:0000313" key="4">
    <source>
        <dbReference type="EMBL" id="MQY03022.1"/>
    </source>
</evidence>
<keyword evidence="5" id="KW-1185">Reference proteome</keyword>
<dbReference type="InterPro" id="IPR003099">
    <property type="entry name" value="Prephen_DH"/>
</dbReference>
<dbReference type="Gene3D" id="1.10.3660.10">
    <property type="entry name" value="6-phosphogluconate dehydrogenase C-terminal like domain"/>
    <property type="match status" value="1"/>
</dbReference>
<evidence type="ECO:0000256" key="2">
    <source>
        <dbReference type="ARBA" id="ARBA00023002"/>
    </source>
</evidence>
<dbReference type="EMBL" id="WEGH01000001">
    <property type="protein sequence ID" value="MQY03022.1"/>
    <property type="molecule type" value="Genomic_DNA"/>
</dbReference>
<comment type="similarity">
    <text evidence="1">Belongs to the prephenate/arogenate dehydrogenase family.</text>
</comment>
<proteinExistence type="inferred from homology"/>
<evidence type="ECO:0000256" key="1">
    <source>
        <dbReference type="ARBA" id="ARBA00007964"/>
    </source>
</evidence>
<dbReference type="InterPro" id="IPR008927">
    <property type="entry name" value="6-PGluconate_DH-like_C_sf"/>
</dbReference>
<evidence type="ECO:0000313" key="5">
    <source>
        <dbReference type="Proteomes" id="UP000487268"/>
    </source>
</evidence>
<dbReference type="Proteomes" id="UP000487268">
    <property type="component" value="Unassembled WGS sequence"/>
</dbReference>
<dbReference type="InterPro" id="IPR036291">
    <property type="entry name" value="NAD(P)-bd_dom_sf"/>
</dbReference>
<keyword evidence="2" id="KW-0560">Oxidoreductase</keyword>
<name>A0A7K0BQ58_9ACTN</name>
<dbReference type="RefSeq" id="WP_153531060.1">
    <property type="nucleotide sequence ID" value="NZ_WEGH01000001.1"/>
</dbReference>
<dbReference type="GO" id="GO:0008977">
    <property type="term" value="F:prephenate dehydrogenase (NAD+) activity"/>
    <property type="evidence" value="ECO:0007669"/>
    <property type="project" value="InterPro"/>
</dbReference>
<feature type="domain" description="Prephenate/arogenate dehydrogenase" evidence="3">
    <location>
        <begin position="4"/>
        <end position="284"/>
    </location>
</feature>
<dbReference type="PROSITE" id="PS51176">
    <property type="entry name" value="PDH_ADH"/>
    <property type="match status" value="1"/>
</dbReference>
<dbReference type="Pfam" id="PF02153">
    <property type="entry name" value="PDH_N"/>
    <property type="match status" value="1"/>
</dbReference>
<gene>
    <name evidence="4" type="ORF">ACRB68_10570</name>
</gene>
<accession>A0A7K0BQ58</accession>
<protein>
    <recommendedName>
        <fullName evidence="3">Prephenate/arogenate dehydrogenase domain-containing protein</fullName>
    </recommendedName>
</protein>
<dbReference type="Gene3D" id="3.40.50.720">
    <property type="entry name" value="NAD(P)-binding Rossmann-like Domain"/>
    <property type="match status" value="1"/>
</dbReference>